<gene>
    <name evidence="4" type="ORF">PQR00_32135</name>
</gene>
<organism evidence="4 5">
    <name type="scientific">Paraburkholderia strydomiana</name>
    <dbReference type="NCBI Taxonomy" id="1245417"/>
    <lineage>
        <taxon>Bacteria</taxon>
        <taxon>Pseudomonadati</taxon>
        <taxon>Pseudomonadota</taxon>
        <taxon>Betaproteobacteria</taxon>
        <taxon>Burkholderiales</taxon>
        <taxon>Burkholderiaceae</taxon>
        <taxon>Paraburkholderia</taxon>
    </lineage>
</organism>
<name>A0ABW9C9J9_9BURK</name>
<dbReference type="RefSeq" id="WP_408131545.1">
    <property type="nucleotide sequence ID" value="NZ_JAQQDD010000052.1"/>
</dbReference>
<comment type="caution">
    <text evidence="4">The sequence shown here is derived from an EMBL/GenBank/DDBJ whole genome shotgun (WGS) entry which is preliminary data.</text>
</comment>
<dbReference type="Gene3D" id="3.40.50.2300">
    <property type="match status" value="1"/>
</dbReference>
<dbReference type="SUPFAM" id="SSF52172">
    <property type="entry name" value="CheY-like"/>
    <property type="match status" value="1"/>
</dbReference>
<dbReference type="Proteomes" id="UP001629288">
    <property type="component" value="Unassembled WGS sequence"/>
</dbReference>
<evidence type="ECO:0000256" key="2">
    <source>
        <dbReference type="PROSITE-ProRule" id="PRU00169"/>
    </source>
</evidence>
<sequence>MVNLTQIVAVVDDDESVRRAIKRLLRSFGLEAETFASGEAFLNTLSSATSAVFSCVIADIQMPGIDGLELQRRMVQRGVPVIFVTGNEDAAVREKALAQGAAGYLKKPVDGTILIRAVEIASASRGHPNGSPLSCLMLSQS</sequence>
<dbReference type="SMART" id="SM00448">
    <property type="entry name" value="REC"/>
    <property type="match status" value="1"/>
</dbReference>
<evidence type="ECO:0000313" key="4">
    <source>
        <dbReference type="EMBL" id="MFM0448251.1"/>
    </source>
</evidence>
<evidence type="ECO:0000313" key="5">
    <source>
        <dbReference type="Proteomes" id="UP001629288"/>
    </source>
</evidence>
<evidence type="ECO:0000256" key="1">
    <source>
        <dbReference type="ARBA" id="ARBA00022553"/>
    </source>
</evidence>
<dbReference type="EMBL" id="JAQQDH010000017">
    <property type="protein sequence ID" value="MFM0448251.1"/>
    <property type="molecule type" value="Genomic_DNA"/>
</dbReference>
<dbReference type="InterPro" id="IPR001789">
    <property type="entry name" value="Sig_transdc_resp-reg_receiver"/>
</dbReference>
<keyword evidence="5" id="KW-1185">Reference proteome</keyword>
<proteinExistence type="predicted"/>
<dbReference type="PANTHER" id="PTHR44591">
    <property type="entry name" value="STRESS RESPONSE REGULATOR PROTEIN 1"/>
    <property type="match status" value="1"/>
</dbReference>
<dbReference type="PANTHER" id="PTHR44591:SF25">
    <property type="entry name" value="CHEMOTAXIS TWO-COMPONENT RESPONSE REGULATOR"/>
    <property type="match status" value="1"/>
</dbReference>
<feature type="domain" description="Response regulatory" evidence="3">
    <location>
        <begin position="7"/>
        <end position="122"/>
    </location>
</feature>
<dbReference type="PROSITE" id="PS50110">
    <property type="entry name" value="RESPONSE_REGULATORY"/>
    <property type="match status" value="1"/>
</dbReference>
<keyword evidence="1 2" id="KW-0597">Phosphoprotein</keyword>
<dbReference type="InterPro" id="IPR050595">
    <property type="entry name" value="Bact_response_regulator"/>
</dbReference>
<reference evidence="4 5" key="1">
    <citation type="journal article" date="2024" name="Chem. Sci.">
        <title>Discovery of megapolipeptins by genome mining of a Burkholderiales bacteria collection.</title>
        <authorList>
            <person name="Paulo B.S."/>
            <person name="Recchia M.J.J."/>
            <person name="Lee S."/>
            <person name="Fergusson C.H."/>
            <person name="Romanowski S.B."/>
            <person name="Hernandez A."/>
            <person name="Krull N."/>
            <person name="Liu D.Y."/>
            <person name="Cavanagh H."/>
            <person name="Bos A."/>
            <person name="Gray C.A."/>
            <person name="Murphy B.T."/>
            <person name="Linington R.G."/>
            <person name="Eustaquio A.S."/>
        </authorList>
    </citation>
    <scope>NUCLEOTIDE SEQUENCE [LARGE SCALE GENOMIC DNA]</scope>
    <source>
        <strain evidence="4 5">RL17-379-BIB-C</strain>
    </source>
</reference>
<evidence type="ECO:0000259" key="3">
    <source>
        <dbReference type="PROSITE" id="PS50110"/>
    </source>
</evidence>
<protein>
    <submittedName>
        <fullName evidence="4">Response regulator</fullName>
    </submittedName>
</protein>
<dbReference type="InterPro" id="IPR011006">
    <property type="entry name" value="CheY-like_superfamily"/>
</dbReference>
<feature type="modified residue" description="4-aspartylphosphate" evidence="2">
    <location>
        <position position="59"/>
    </location>
</feature>
<accession>A0ABW9C9J9</accession>
<dbReference type="Pfam" id="PF00072">
    <property type="entry name" value="Response_reg"/>
    <property type="match status" value="1"/>
</dbReference>